<organism evidence="1 2">
    <name type="scientific">Mycena chlorophos</name>
    <name type="common">Agaric fungus</name>
    <name type="synonym">Agaricus chlorophos</name>
    <dbReference type="NCBI Taxonomy" id="658473"/>
    <lineage>
        <taxon>Eukaryota</taxon>
        <taxon>Fungi</taxon>
        <taxon>Dikarya</taxon>
        <taxon>Basidiomycota</taxon>
        <taxon>Agaricomycotina</taxon>
        <taxon>Agaricomycetes</taxon>
        <taxon>Agaricomycetidae</taxon>
        <taxon>Agaricales</taxon>
        <taxon>Marasmiineae</taxon>
        <taxon>Mycenaceae</taxon>
        <taxon>Mycena</taxon>
    </lineage>
</organism>
<protein>
    <recommendedName>
        <fullName evidence="3">F-box domain-containing protein</fullName>
    </recommendedName>
</protein>
<proteinExistence type="predicted"/>
<gene>
    <name evidence="1" type="ORF">MCHLO_09246</name>
</gene>
<sequence>METQDFCVQEISTECKEVPQAIDIKTSTRQPALLSLDSHFAAVPFSPLMAASETGPPDLPMELWELVFASPTLEPQDLLALSAVSRMHHYLVFPRLQNVYDELNSVVFFAKHLHLMEDSMKMVYAASQQVCARRLAIALEHEGDDDARVESLRRGLSLVSRIALRAPDLRHLSLDLGYDIFEATRDISREKREAIMDNLKVILLTISRRTLGPVLVIQPDESGSASSFFTLPSYVNDWIFSDAEHQFGHPGRLEWLVSQMAGVAPPQTEPDTGRSTTLARVYPNTVRRVPELTSLRYLTLRIFHVDLGPPAPRHFAVVLVFDPHKIKTVELAVPSMTVGGTSIPGERLAARILDRLYLPSLKKLHLSAEHVSASSELPTARAAFRDRHWPVDVTVSE</sequence>
<evidence type="ECO:0000313" key="2">
    <source>
        <dbReference type="Proteomes" id="UP000815677"/>
    </source>
</evidence>
<name>A0ABQ0LM64_MYCCL</name>
<evidence type="ECO:0000313" key="1">
    <source>
        <dbReference type="EMBL" id="GAT52165.1"/>
    </source>
</evidence>
<dbReference type="Proteomes" id="UP000815677">
    <property type="component" value="Unassembled WGS sequence"/>
</dbReference>
<dbReference type="EMBL" id="DF847621">
    <property type="protein sequence ID" value="GAT52165.1"/>
    <property type="molecule type" value="Genomic_DNA"/>
</dbReference>
<accession>A0ABQ0LM64</accession>
<keyword evidence="2" id="KW-1185">Reference proteome</keyword>
<evidence type="ECO:0008006" key="3">
    <source>
        <dbReference type="Google" id="ProtNLM"/>
    </source>
</evidence>
<reference evidence="1" key="1">
    <citation type="submission" date="2014-09" db="EMBL/GenBank/DDBJ databases">
        <title>Genome sequence of the luminous mushroom Mycena chlorophos for searching fungal bioluminescence genes.</title>
        <authorList>
            <person name="Tanaka Y."/>
            <person name="Kasuga D."/>
            <person name="Oba Y."/>
            <person name="Hase S."/>
            <person name="Sato K."/>
            <person name="Oba Y."/>
            <person name="Sakakibara Y."/>
        </authorList>
    </citation>
    <scope>NUCLEOTIDE SEQUENCE</scope>
</reference>